<dbReference type="RefSeq" id="WP_096831078.1">
    <property type="nucleotide sequence ID" value="NZ_NXIB02000037.1"/>
</dbReference>
<name>A0A2G4F2B4_9CYAN</name>
<evidence type="ECO:0000313" key="2">
    <source>
        <dbReference type="EMBL" id="PHX55882.1"/>
    </source>
</evidence>
<organism evidence="2 3">
    <name type="scientific">Tychonema bourrellyi FEM_GT703</name>
    <dbReference type="NCBI Taxonomy" id="2040638"/>
    <lineage>
        <taxon>Bacteria</taxon>
        <taxon>Bacillati</taxon>
        <taxon>Cyanobacteriota</taxon>
        <taxon>Cyanophyceae</taxon>
        <taxon>Oscillatoriophycideae</taxon>
        <taxon>Oscillatoriales</taxon>
        <taxon>Microcoleaceae</taxon>
        <taxon>Tychonema</taxon>
    </lineage>
</organism>
<dbReference type="OrthoDB" id="9893047at2"/>
<protein>
    <recommendedName>
        <fullName evidence="4">DUF2808 domain-containing protein</fullName>
    </recommendedName>
</protein>
<feature type="chain" id="PRO_5013713718" description="DUF2808 domain-containing protein" evidence="1">
    <location>
        <begin position="21"/>
        <end position="154"/>
    </location>
</feature>
<keyword evidence="1" id="KW-0732">Signal</keyword>
<accession>A0A2G4F2B4</accession>
<feature type="signal peptide" evidence="1">
    <location>
        <begin position="1"/>
        <end position="20"/>
    </location>
</feature>
<keyword evidence="3" id="KW-1185">Reference proteome</keyword>
<gene>
    <name evidence="2" type="ORF">CP500_008275</name>
</gene>
<comment type="caution">
    <text evidence="2">The sequence shown here is derived from an EMBL/GenBank/DDBJ whole genome shotgun (WGS) entry which is preliminary data.</text>
</comment>
<evidence type="ECO:0008006" key="4">
    <source>
        <dbReference type="Google" id="ProtNLM"/>
    </source>
</evidence>
<reference evidence="2" key="1">
    <citation type="submission" date="2017-10" db="EMBL/GenBank/DDBJ databases">
        <title>Draft genome sequence of the planktic cyanobacteria Tychonema bourrellyi isolated from alpine lentic freshwater.</title>
        <authorList>
            <person name="Tett A."/>
            <person name="Armanini F."/>
            <person name="Asnicar F."/>
            <person name="Boscaini A."/>
            <person name="Pasolli E."/>
            <person name="Zolfo M."/>
            <person name="Donati C."/>
            <person name="Salmaso N."/>
            <person name="Segata N."/>
        </authorList>
    </citation>
    <scope>NUCLEOTIDE SEQUENCE</scope>
    <source>
        <strain evidence="2">FEM_GT703</strain>
    </source>
</reference>
<dbReference type="AlphaFoldDB" id="A0A2G4F2B4"/>
<evidence type="ECO:0000313" key="3">
    <source>
        <dbReference type="Proteomes" id="UP000226442"/>
    </source>
</evidence>
<dbReference type="EMBL" id="NXIB02000037">
    <property type="protein sequence ID" value="PHX55882.1"/>
    <property type="molecule type" value="Genomic_DNA"/>
</dbReference>
<dbReference type="Proteomes" id="UP000226442">
    <property type="component" value="Unassembled WGS sequence"/>
</dbReference>
<proteinExistence type="predicted"/>
<evidence type="ECO:0000256" key="1">
    <source>
        <dbReference type="SAM" id="SignalP"/>
    </source>
</evidence>
<sequence length="154" mass="17066">MWKKVLAAGIILSSSLLPFARVEARAAQLQCVKVSGYDWERFNGSIVVGRKIYNPDSRLSLSNPYEVTCKLLEKVSVVNVSLAIPDTSEIQTVKIQIYIEGKLAKTVNVVRGVVTPFSVDLRGVTNFSVSYEQVGYRGSGRDAGIYAIQDWDYN</sequence>